<dbReference type="InterPro" id="IPR008974">
    <property type="entry name" value="TRAF-like"/>
</dbReference>
<dbReference type="InterPro" id="IPR050804">
    <property type="entry name" value="MCC"/>
</dbReference>
<dbReference type="STRING" id="44941.A0A397UT85"/>
<evidence type="ECO:0000259" key="3">
    <source>
        <dbReference type="PROSITE" id="PS50144"/>
    </source>
</evidence>
<feature type="domain" description="MATH" evidence="3">
    <location>
        <begin position="26"/>
        <end position="155"/>
    </location>
</feature>
<dbReference type="Gene3D" id="2.60.210.10">
    <property type="entry name" value="Apoptosis, Tumor Necrosis Factor Receptor Associated Protein 2, Chain A"/>
    <property type="match status" value="1"/>
</dbReference>
<dbReference type="SUPFAM" id="SSF49599">
    <property type="entry name" value="TRAF domain-like"/>
    <property type="match status" value="1"/>
</dbReference>
<evidence type="ECO:0000256" key="2">
    <source>
        <dbReference type="ARBA" id="ARBA00023054"/>
    </source>
</evidence>
<dbReference type="PANTHER" id="PTHR46236">
    <property type="entry name" value="TRAF-LIKE SUPERFAMILY PROTEIN"/>
    <property type="match status" value="1"/>
</dbReference>
<evidence type="ECO:0000313" key="4">
    <source>
        <dbReference type="EMBL" id="RIB10406.1"/>
    </source>
</evidence>
<dbReference type="PROSITE" id="PS50144">
    <property type="entry name" value="MATH"/>
    <property type="match status" value="1"/>
</dbReference>
<dbReference type="GO" id="GO:0006508">
    <property type="term" value="P:proteolysis"/>
    <property type="evidence" value="ECO:0007669"/>
    <property type="project" value="UniProtKB-KW"/>
</dbReference>
<evidence type="ECO:0000313" key="5">
    <source>
        <dbReference type="Proteomes" id="UP000266673"/>
    </source>
</evidence>
<sequence>MTNLIIDYQTIANNIMPNPNFEIKDFQYYTWRITAWSGLEKRITSREFVAGSWKWRILLYPTGSNNPDYISIYLDFADPKGAPAGWNSNVQFAFLLWNPENPISSFSDYKHHYFTAENSSSGIRWFYDLHKLFVPLENLTHSIIENDTCNITVFVRILEDPTSVPYLFTKIVTPDNFARHQGFDLANFDDQSVISQFKVLRSETYRTFKAMVALKFGYSAERIRFWVFWNRENKTFRPGDLITDNYLDMTMGEIYIKMVGRQNELKFFLEVADKPIDDKTWFPHTEGNSCHIMILIKYFNYDTQSLEGLGHLYVKELDKICDIIPILCEKKEFPPHTPLRIYEEVTPSTIERMNPKWTFQQSEIQNGDIICFQKDLTEEKQEFTAAAFYESLSMRIVVLFKQRYKDQEQKPEFKLVLNKKYTYDDVAKRVAAHLSTDPLKLRFTTEHPIFDTHKIVIERATSQTLSEMLQATHIPNLVNILYYEILSDA</sequence>
<proteinExistence type="predicted"/>
<dbReference type="InterPro" id="IPR024729">
    <property type="entry name" value="USP7_ICP0-binding_dom"/>
</dbReference>
<dbReference type="Pfam" id="PF12436">
    <property type="entry name" value="USP7_ICP0_bdg"/>
    <property type="match status" value="1"/>
</dbReference>
<protein>
    <submittedName>
        <fullName evidence="4">ICP0-binding domain of ubiquitin-specific protease 7-domain-containing protein</fullName>
    </submittedName>
</protein>
<evidence type="ECO:0000256" key="1">
    <source>
        <dbReference type="ARBA" id="ARBA00022786"/>
    </source>
</evidence>
<dbReference type="OrthoDB" id="289038at2759"/>
<reference evidence="4 5" key="1">
    <citation type="submission" date="2018-06" db="EMBL/GenBank/DDBJ databases">
        <title>Comparative genomics reveals the genomic features of Rhizophagus irregularis, R. cerebriforme, R. diaphanum and Gigaspora rosea, and their symbiotic lifestyle signature.</title>
        <authorList>
            <person name="Morin E."/>
            <person name="San Clemente H."/>
            <person name="Chen E.C.H."/>
            <person name="De La Providencia I."/>
            <person name="Hainaut M."/>
            <person name="Kuo A."/>
            <person name="Kohler A."/>
            <person name="Murat C."/>
            <person name="Tang N."/>
            <person name="Roy S."/>
            <person name="Loubradou J."/>
            <person name="Henrissat B."/>
            <person name="Grigoriev I.V."/>
            <person name="Corradi N."/>
            <person name="Roux C."/>
            <person name="Martin F.M."/>
        </authorList>
    </citation>
    <scope>NUCLEOTIDE SEQUENCE [LARGE SCALE GENOMIC DNA]</scope>
    <source>
        <strain evidence="4 5">DAOM 194757</strain>
    </source>
</reference>
<keyword evidence="4" id="KW-0378">Hydrolase</keyword>
<gene>
    <name evidence="4" type="ORF">C2G38_2250795</name>
</gene>
<keyword evidence="2" id="KW-0175">Coiled coil</keyword>
<dbReference type="AlphaFoldDB" id="A0A397UT85"/>
<keyword evidence="4" id="KW-0645">Protease</keyword>
<keyword evidence="1" id="KW-0833">Ubl conjugation pathway</keyword>
<organism evidence="4 5">
    <name type="scientific">Gigaspora rosea</name>
    <dbReference type="NCBI Taxonomy" id="44941"/>
    <lineage>
        <taxon>Eukaryota</taxon>
        <taxon>Fungi</taxon>
        <taxon>Fungi incertae sedis</taxon>
        <taxon>Mucoromycota</taxon>
        <taxon>Glomeromycotina</taxon>
        <taxon>Glomeromycetes</taxon>
        <taxon>Diversisporales</taxon>
        <taxon>Gigasporaceae</taxon>
        <taxon>Gigaspora</taxon>
    </lineage>
</organism>
<name>A0A397UT85_9GLOM</name>
<dbReference type="Gene3D" id="3.10.20.90">
    <property type="entry name" value="Phosphatidylinositol 3-kinase Catalytic Subunit, Chain A, domain 1"/>
    <property type="match status" value="2"/>
</dbReference>
<dbReference type="PANTHER" id="PTHR46236:SF35">
    <property type="entry name" value="MATH DOMAIN-CONTAINING PROTEIN"/>
    <property type="match status" value="1"/>
</dbReference>
<keyword evidence="5" id="KW-1185">Reference proteome</keyword>
<dbReference type="InterPro" id="IPR002083">
    <property type="entry name" value="MATH/TRAF_dom"/>
</dbReference>
<accession>A0A397UT85</accession>
<dbReference type="GO" id="GO:0008233">
    <property type="term" value="F:peptidase activity"/>
    <property type="evidence" value="ECO:0007669"/>
    <property type="project" value="UniProtKB-KW"/>
</dbReference>
<comment type="caution">
    <text evidence="4">The sequence shown here is derived from an EMBL/GenBank/DDBJ whole genome shotgun (WGS) entry which is preliminary data.</text>
</comment>
<dbReference type="Pfam" id="PF22486">
    <property type="entry name" value="MATH_2"/>
    <property type="match status" value="1"/>
</dbReference>
<dbReference type="Proteomes" id="UP000266673">
    <property type="component" value="Unassembled WGS sequence"/>
</dbReference>
<dbReference type="EMBL" id="QKWP01001254">
    <property type="protein sequence ID" value="RIB10406.1"/>
    <property type="molecule type" value="Genomic_DNA"/>
</dbReference>